<sequence length="134" mass="15896">MLFYDFNKDVYNKVVRIVKFQFYKEIKNTGIVFKEIISAKNLVDNTSFYILRYEIDSRTKQLRFKDTKSFVKQLKDVAKQRLKKLEQEESILMRITDTESYGESKYFNDTEMNAINLSSTIALFTLLNNTTKSL</sequence>
<feature type="coiled-coil region" evidence="1">
    <location>
        <begin position="68"/>
        <end position="95"/>
    </location>
</feature>
<comment type="caution">
    <text evidence="2">The sequence shown here is derived from an EMBL/GenBank/DDBJ whole genome shotgun (WGS) entry which is preliminary data.</text>
</comment>
<organism evidence="2 3">
    <name type="scientific">Mangrovibacterium diazotrophicum</name>
    <dbReference type="NCBI Taxonomy" id="1261403"/>
    <lineage>
        <taxon>Bacteria</taxon>
        <taxon>Pseudomonadati</taxon>
        <taxon>Bacteroidota</taxon>
        <taxon>Bacteroidia</taxon>
        <taxon>Marinilabiliales</taxon>
        <taxon>Prolixibacteraceae</taxon>
        <taxon>Mangrovibacterium</taxon>
    </lineage>
</organism>
<name>A0A419WAB9_9BACT</name>
<evidence type="ECO:0000313" key="2">
    <source>
        <dbReference type="EMBL" id="RKD92389.1"/>
    </source>
</evidence>
<gene>
    <name evidence="2" type="ORF">BC643_2760</name>
</gene>
<dbReference type="OrthoDB" id="1432932at2"/>
<dbReference type="Proteomes" id="UP000283387">
    <property type="component" value="Unassembled WGS sequence"/>
</dbReference>
<dbReference type="EMBL" id="RAPN01000001">
    <property type="protein sequence ID" value="RKD92389.1"/>
    <property type="molecule type" value="Genomic_DNA"/>
</dbReference>
<keyword evidence="1" id="KW-0175">Coiled coil</keyword>
<reference evidence="2 3" key="1">
    <citation type="submission" date="2018-09" db="EMBL/GenBank/DDBJ databases">
        <title>Genomic Encyclopedia of Archaeal and Bacterial Type Strains, Phase II (KMG-II): from individual species to whole genera.</title>
        <authorList>
            <person name="Goeker M."/>
        </authorList>
    </citation>
    <scope>NUCLEOTIDE SEQUENCE [LARGE SCALE GENOMIC DNA]</scope>
    <source>
        <strain evidence="2 3">DSM 27148</strain>
    </source>
</reference>
<evidence type="ECO:0000256" key="1">
    <source>
        <dbReference type="SAM" id="Coils"/>
    </source>
</evidence>
<proteinExistence type="predicted"/>
<dbReference type="AlphaFoldDB" id="A0A419WAB9"/>
<keyword evidence="3" id="KW-1185">Reference proteome</keyword>
<protein>
    <submittedName>
        <fullName evidence="2">Uncharacterized protein DUF1104</fullName>
    </submittedName>
</protein>
<evidence type="ECO:0000313" key="3">
    <source>
        <dbReference type="Proteomes" id="UP000283387"/>
    </source>
</evidence>
<accession>A0A419WAB9</accession>